<dbReference type="OrthoDB" id="28208at2759"/>
<comment type="subcellular location">
    <subcellularLocation>
        <location evidence="1">Membrane</location>
        <topology evidence="1">Multi-pass membrane protein</topology>
    </subcellularLocation>
</comment>
<feature type="region of interest" description="Disordered" evidence="5">
    <location>
        <begin position="1"/>
        <end position="37"/>
    </location>
</feature>
<evidence type="ECO:0000256" key="6">
    <source>
        <dbReference type="SAM" id="Phobius"/>
    </source>
</evidence>
<evidence type="ECO:0000256" key="5">
    <source>
        <dbReference type="SAM" id="MobiDB-lite"/>
    </source>
</evidence>
<evidence type="ECO:0000313" key="9">
    <source>
        <dbReference type="Proteomes" id="UP000654075"/>
    </source>
</evidence>
<dbReference type="EMBL" id="CAJNNV010033162">
    <property type="protein sequence ID" value="CAE8642474.1"/>
    <property type="molecule type" value="Genomic_DNA"/>
</dbReference>
<keyword evidence="4 6" id="KW-0472">Membrane</keyword>
<protein>
    <recommendedName>
        <fullName evidence="7">Amino acid transporter transmembrane domain-containing protein</fullName>
    </recommendedName>
</protein>
<feature type="transmembrane region" description="Helical" evidence="6">
    <location>
        <begin position="318"/>
        <end position="338"/>
    </location>
</feature>
<feature type="transmembrane region" description="Helical" evidence="6">
    <location>
        <begin position="66"/>
        <end position="88"/>
    </location>
</feature>
<accession>A0A813HXK4</accession>
<comment type="caution">
    <text evidence="8">The sequence shown here is derived from an EMBL/GenBank/DDBJ whole genome shotgun (WGS) entry which is preliminary data.</text>
</comment>
<feature type="domain" description="Amino acid transporter transmembrane" evidence="7">
    <location>
        <begin position="40"/>
        <end position="443"/>
    </location>
</feature>
<sequence length="452" mass="47790">MAGASALEEHTASSGSEGDEEDSGGASEHCDSSDDEDFRGVSVPQTSFNIAKNIVGEGMLSLPAGLAAGTGLATGAFLTVGFCCLMFYSFSALGRVCHFTGEKSFVGCGRHVQGQVFGSIMAVTNVIKTIFTCTAYAMIIGKSGAELAQFTLGMEVSRHIVYFIFLGAILLPLCLLRDMSKLSITSLIGLFCEAGIVVFMAVRYADGSYQPGGFYFDKIKAKDRPDFGSLGRPAIWTTGPATLVLIGSLSTAFLAHYNAPKFYHQLRRRSTRRFNIAVSAGFAAALVIFLCAMAFGYLTFGKNCEGLILSNYAVEDPLAGASRAAILLAVVFGFPIAFTGLRDNSTQLLGLDGGRRRVHFGMTCALLVVISALCSALDDLGLVNSLGGAILGSLITLVWPGLLVYLTYRQLPKSFSQLEGGIVSLLVAVLGVCLLIFGSGIIIQRRLSKAAA</sequence>
<organism evidence="8 9">
    <name type="scientific">Polarella glacialis</name>
    <name type="common">Dinoflagellate</name>
    <dbReference type="NCBI Taxonomy" id="89957"/>
    <lineage>
        <taxon>Eukaryota</taxon>
        <taxon>Sar</taxon>
        <taxon>Alveolata</taxon>
        <taxon>Dinophyceae</taxon>
        <taxon>Suessiales</taxon>
        <taxon>Suessiaceae</taxon>
        <taxon>Polarella</taxon>
    </lineage>
</organism>
<reference evidence="8" key="1">
    <citation type="submission" date="2021-02" db="EMBL/GenBank/DDBJ databases">
        <authorList>
            <person name="Dougan E. K."/>
            <person name="Rhodes N."/>
            <person name="Thang M."/>
            <person name="Chan C."/>
        </authorList>
    </citation>
    <scope>NUCLEOTIDE SEQUENCE</scope>
</reference>
<keyword evidence="2 6" id="KW-0812">Transmembrane</keyword>
<feature type="transmembrane region" description="Helical" evidence="6">
    <location>
        <begin position="276"/>
        <end position="298"/>
    </location>
</feature>
<dbReference type="PANTHER" id="PTHR22950">
    <property type="entry name" value="AMINO ACID TRANSPORTER"/>
    <property type="match status" value="1"/>
</dbReference>
<keyword evidence="9" id="KW-1185">Reference proteome</keyword>
<feature type="transmembrane region" description="Helical" evidence="6">
    <location>
        <begin position="420"/>
        <end position="443"/>
    </location>
</feature>
<feature type="transmembrane region" description="Helical" evidence="6">
    <location>
        <begin position="183"/>
        <end position="205"/>
    </location>
</feature>
<evidence type="ECO:0000259" key="7">
    <source>
        <dbReference type="Pfam" id="PF01490"/>
    </source>
</evidence>
<dbReference type="Proteomes" id="UP000654075">
    <property type="component" value="Unassembled WGS sequence"/>
</dbReference>
<proteinExistence type="predicted"/>
<dbReference type="GO" id="GO:0016020">
    <property type="term" value="C:membrane"/>
    <property type="evidence" value="ECO:0007669"/>
    <property type="project" value="UniProtKB-SubCell"/>
</dbReference>
<name>A0A813HXK4_POLGL</name>
<dbReference type="OMA" id="MNIMPSF"/>
<feature type="transmembrane region" description="Helical" evidence="6">
    <location>
        <begin position="120"/>
        <end position="139"/>
    </location>
</feature>
<dbReference type="AlphaFoldDB" id="A0A813HXK4"/>
<evidence type="ECO:0000256" key="3">
    <source>
        <dbReference type="ARBA" id="ARBA00022989"/>
    </source>
</evidence>
<feature type="transmembrane region" description="Helical" evidence="6">
    <location>
        <begin position="234"/>
        <end position="255"/>
    </location>
</feature>
<dbReference type="GO" id="GO:0015179">
    <property type="term" value="F:L-amino acid transmembrane transporter activity"/>
    <property type="evidence" value="ECO:0007669"/>
    <property type="project" value="TreeGrafter"/>
</dbReference>
<gene>
    <name evidence="8" type="ORF">PGLA1383_LOCUS56957</name>
</gene>
<feature type="transmembrane region" description="Helical" evidence="6">
    <location>
        <begin position="389"/>
        <end position="408"/>
    </location>
</feature>
<dbReference type="PANTHER" id="PTHR22950:SF652">
    <property type="entry name" value="TRANSMEMBRANE AMINO ACID TRANSPORTER FAMILY PROTEIN"/>
    <property type="match status" value="1"/>
</dbReference>
<evidence type="ECO:0000256" key="2">
    <source>
        <dbReference type="ARBA" id="ARBA00022692"/>
    </source>
</evidence>
<evidence type="ECO:0000313" key="8">
    <source>
        <dbReference type="EMBL" id="CAE8642474.1"/>
    </source>
</evidence>
<evidence type="ECO:0000256" key="1">
    <source>
        <dbReference type="ARBA" id="ARBA00004141"/>
    </source>
</evidence>
<dbReference type="Pfam" id="PF01490">
    <property type="entry name" value="Aa_trans"/>
    <property type="match status" value="1"/>
</dbReference>
<feature type="transmembrane region" description="Helical" evidence="6">
    <location>
        <begin position="159"/>
        <end position="176"/>
    </location>
</feature>
<keyword evidence="3 6" id="KW-1133">Transmembrane helix</keyword>
<evidence type="ECO:0000256" key="4">
    <source>
        <dbReference type="ARBA" id="ARBA00023136"/>
    </source>
</evidence>
<dbReference type="InterPro" id="IPR013057">
    <property type="entry name" value="AA_transpt_TM"/>
</dbReference>
<feature type="transmembrane region" description="Helical" evidence="6">
    <location>
        <begin position="358"/>
        <end position="377"/>
    </location>
</feature>